<organism evidence="2 3">
    <name type="scientific">Lucilia cuprina</name>
    <name type="common">Green bottle fly</name>
    <name type="synonym">Australian sheep blowfly</name>
    <dbReference type="NCBI Taxonomy" id="7375"/>
    <lineage>
        <taxon>Eukaryota</taxon>
        <taxon>Metazoa</taxon>
        <taxon>Ecdysozoa</taxon>
        <taxon>Arthropoda</taxon>
        <taxon>Hexapoda</taxon>
        <taxon>Insecta</taxon>
        <taxon>Pterygota</taxon>
        <taxon>Neoptera</taxon>
        <taxon>Endopterygota</taxon>
        <taxon>Diptera</taxon>
        <taxon>Brachycera</taxon>
        <taxon>Muscomorpha</taxon>
        <taxon>Oestroidea</taxon>
        <taxon>Calliphoridae</taxon>
        <taxon>Luciliinae</taxon>
        <taxon>Lucilia</taxon>
    </lineage>
</organism>
<dbReference type="EMBL" id="JRES01000866">
    <property type="protein sequence ID" value="KNC27671.1"/>
    <property type="molecule type" value="Genomic_DNA"/>
</dbReference>
<dbReference type="STRING" id="7375.A0A0L0C5Z7"/>
<feature type="compositionally biased region" description="Polar residues" evidence="1">
    <location>
        <begin position="726"/>
        <end position="739"/>
    </location>
</feature>
<gene>
    <name evidence="2" type="ORF">FF38_10200</name>
</gene>
<feature type="compositionally biased region" description="Polar residues" evidence="1">
    <location>
        <begin position="982"/>
        <end position="1000"/>
    </location>
</feature>
<comment type="caution">
    <text evidence="2">The sequence shown here is derived from an EMBL/GenBank/DDBJ whole genome shotgun (WGS) entry which is preliminary data.</text>
</comment>
<feature type="compositionally biased region" description="Basic residues" evidence="1">
    <location>
        <begin position="337"/>
        <end position="351"/>
    </location>
</feature>
<feature type="compositionally biased region" description="Polar residues" evidence="1">
    <location>
        <begin position="1222"/>
        <end position="1236"/>
    </location>
</feature>
<evidence type="ECO:0000313" key="3">
    <source>
        <dbReference type="Proteomes" id="UP000037069"/>
    </source>
</evidence>
<feature type="region of interest" description="Disordered" evidence="1">
    <location>
        <begin position="980"/>
        <end position="1007"/>
    </location>
</feature>
<proteinExistence type="predicted"/>
<evidence type="ECO:0000256" key="1">
    <source>
        <dbReference type="SAM" id="MobiDB-lite"/>
    </source>
</evidence>
<feature type="region of interest" description="Disordered" evidence="1">
    <location>
        <begin position="332"/>
        <end position="361"/>
    </location>
</feature>
<reference evidence="2 3" key="1">
    <citation type="journal article" date="2015" name="Nat. Commun.">
        <title>Lucilia cuprina genome unlocks parasitic fly biology to underpin future interventions.</title>
        <authorList>
            <person name="Anstead C.A."/>
            <person name="Korhonen P.K."/>
            <person name="Young N.D."/>
            <person name="Hall R.S."/>
            <person name="Jex A.R."/>
            <person name="Murali S.C."/>
            <person name="Hughes D.S."/>
            <person name="Lee S.F."/>
            <person name="Perry T."/>
            <person name="Stroehlein A.J."/>
            <person name="Ansell B.R."/>
            <person name="Breugelmans B."/>
            <person name="Hofmann A."/>
            <person name="Qu J."/>
            <person name="Dugan S."/>
            <person name="Lee S.L."/>
            <person name="Chao H."/>
            <person name="Dinh H."/>
            <person name="Han Y."/>
            <person name="Doddapaneni H.V."/>
            <person name="Worley K.C."/>
            <person name="Muzny D.M."/>
            <person name="Ioannidis P."/>
            <person name="Waterhouse R.M."/>
            <person name="Zdobnov E.M."/>
            <person name="James P.J."/>
            <person name="Bagnall N.H."/>
            <person name="Kotze A.C."/>
            <person name="Gibbs R.A."/>
            <person name="Richards S."/>
            <person name="Batterham P."/>
            <person name="Gasser R.B."/>
        </authorList>
    </citation>
    <scope>NUCLEOTIDE SEQUENCE [LARGE SCALE GENOMIC DNA]</scope>
    <source>
        <strain evidence="2 3">LS</strain>
        <tissue evidence="2">Full body</tissue>
    </source>
</reference>
<name>A0A0L0C5Z7_LUCCU</name>
<keyword evidence="3" id="KW-1185">Reference proteome</keyword>
<feature type="region of interest" description="Disordered" evidence="1">
    <location>
        <begin position="1214"/>
        <end position="1238"/>
    </location>
</feature>
<dbReference type="OMA" id="HKPRLTC"/>
<dbReference type="OrthoDB" id="6619045at2759"/>
<dbReference type="Proteomes" id="UP000037069">
    <property type="component" value="Unassembled WGS sequence"/>
</dbReference>
<feature type="region of interest" description="Disordered" evidence="1">
    <location>
        <begin position="717"/>
        <end position="753"/>
    </location>
</feature>
<evidence type="ECO:0000313" key="2">
    <source>
        <dbReference type="EMBL" id="KNC27671.1"/>
    </source>
</evidence>
<accession>A0A0L0C5Z7</accession>
<protein>
    <submittedName>
        <fullName evidence="2">Uncharacterized protein</fullName>
    </submittedName>
</protein>
<sequence length="1367" mass="153441">MPRSTAKSKAKNGNVNVKICNVSKKNTTTKTPKDDIKKEKCIKKEVLLADTAKETVTEEVVHRKSERRRVARDIFLVFEEETNSRRRTRGANKKQTKPKFGHLKVEDPIKTKGLLRDIKNEPRCYLNGTDLNVSVTVPPVVPVSKRNANKLNVNKKEEKNLKSEKIKTAACITENTSYSKKTNNIKSIKISTAESQPCILDNEKQIVARVNPIFLWVKQDDTRIVEVRCEDYDKRNRIRITKTSNGWRAIPRSDPTSSKVLKFYPTPLMKVKRENHNHESNNNIIINNQTECNETMLVENYAAQKTLSENTTNKIDAKINIMDTVYNPLANKDVKSKTKNKKSKKLKKKTHSEKSSKKSKANVTAIQNIFVNSESNPTLLNTSLNTNSSDDCNGQVCSNTNVNRSEAKIYNESEKSSSTPDFIENINDKDFGKNIETFETKPTTLTNIILTTDVTSELEPTYQKESEEELSFHLCPKTGLFLPNNEVSISEYHVKSIENKIIEDTSTIQHNTSNDNLPINIAKVSADSMKLHIVEENPESLEDKTKNLKDLLDDADLLQHCDDNANSDAELIDTLVKTSCENNLIQANEIITKASMEQIHQKTLEGSNEMVVQLIADVSDPPKCLSFNEAGEIEGLNGELFQSNTYMEAFDKQSHTVMTEPHITLHSTTVVETSESPQRPLTCENIEPILEIMDINNSKVRSINVIEDSPKDLSYKKREEVCPPSESRSQCAVTSSSDVIKSPQREDTPSLSASSETLKNLILEQFMKLNVLSTQHQRDPIDLGKQRHQDISNMKSIYTSKQTVQTSEFIETVVIEDDDDEQEPLKKRLRLNKHKVVPINTAKITMIDKDPDPLTQLRLLIRNTQWKVPDPILVPKDRLSAVLASPAREIPLLITTRPELRLPEAFAYPEIIQNPNILVISMAQLEAILKNEVDAEKTTSSKIMETDVNPQLSEEQIAVQLNNHVNELQSQLSRQHIEHPLKQSTDNITTDTTGISSESLSETRKENAKCSQQSTSLSSELNSATMAVLNQMLWLPYFGQISQDIVKSLKNPIVLQEKCANLVPFFNSHLNGLNNLEDVYKNATINSNKISTQSASNSGLQSFQEQIATNDELSLFQKIVQHQMQSVLQLNQLKADSSQLAAPVVNRSSVSSVDKTNSNIESLSNFIEQKKQKVILPNNKQTNSSSTECKNLTNICSSNNISVAEKSYNLRSSVAGRHSSESKQYLNNNSRQNTANKPRLTCKSLSNLLDPEHSMVPLPNSSTLYVQNLSSDYQKNANEMKRNSAECKVSDRNMEGKGNALTDLSTVPPSARPCSVTNLNIESNSEFGKQKAKSFVDSITPENNNVNDASGLTTDTNIPLWHPLFGR</sequence>